<proteinExistence type="predicted"/>
<comment type="caution">
    <text evidence="1">The sequence shown here is derived from an EMBL/GenBank/DDBJ whole genome shotgun (WGS) entry which is preliminary data.</text>
</comment>
<dbReference type="EMBL" id="JMFG01000032">
    <property type="protein sequence ID" value="KDA53101.1"/>
    <property type="molecule type" value="Genomic_DNA"/>
</dbReference>
<keyword evidence="2" id="KW-1185">Reference proteome</keyword>
<gene>
    <name evidence="1" type="ORF">EG19_07815</name>
</gene>
<evidence type="ECO:0000313" key="1">
    <source>
        <dbReference type="EMBL" id="KDA53101.1"/>
    </source>
</evidence>
<reference evidence="1 2" key="1">
    <citation type="submission" date="2014-04" db="EMBL/GenBank/DDBJ databases">
        <title>The Genome Sequence of Thermoanaerobaculum aquaticum MP-01, The First Cultivated Group 23 Acidobacterium.</title>
        <authorList>
            <person name="Stamps B.W."/>
            <person name="Losey N.A."/>
            <person name="Lawson P.A."/>
            <person name="Stevenson B.S."/>
        </authorList>
    </citation>
    <scope>NUCLEOTIDE SEQUENCE [LARGE SCALE GENOMIC DNA]</scope>
    <source>
        <strain evidence="1 2">MP-01</strain>
    </source>
</reference>
<sequence>FCEALNRKFAQEPAKREDWHRPVPQGMDLADIFGWEETRVVNNDWTVRYHNRWFQITGPKGSLPPAKKNVTVRRRLDGTAGGLCGDSWSFAAGQSTGRGGIEPAQTPSSGARSSLAALVATAPKSRNAKGQQHPARSVTSVNHNGETRAVEHVAPMEKPKAFPQVLGKRSAFPPCPTAPTTTMGSFLSSLLWGHF</sequence>
<protein>
    <submittedName>
        <fullName evidence="1">Uncharacterized protein</fullName>
    </submittedName>
</protein>
<organism evidence="1 2">
    <name type="scientific">Thermoanaerobaculum aquaticum</name>
    <dbReference type="NCBI Taxonomy" id="1312852"/>
    <lineage>
        <taxon>Bacteria</taxon>
        <taxon>Pseudomonadati</taxon>
        <taxon>Acidobacteriota</taxon>
        <taxon>Thermoanaerobaculia</taxon>
        <taxon>Thermoanaerobaculales</taxon>
        <taxon>Thermoanaerobaculaceae</taxon>
        <taxon>Thermoanaerobaculum</taxon>
    </lineage>
</organism>
<dbReference type="AlphaFoldDB" id="A0A062XY89"/>
<dbReference type="Proteomes" id="UP000027284">
    <property type="component" value="Unassembled WGS sequence"/>
</dbReference>
<feature type="non-terminal residue" evidence="1">
    <location>
        <position position="1"/>
    </location>
</feature>
<evidence type="ECO:0000313" key="2">
    <source>
        <dbReference type="Proteomes" id="UP000027284"/>
    </source>
</evidence>
<accession>A0A062XY89</accession>
<name>A0A062XY89_9BACT</name>